<accession>A0ABW1ZL45</accession>
<evidence type="ECO:0000259" key="2">
    <source>
        <dbReference type="Pfam" id="PF01345"/>
    </source>
</evidence>
<organism evidence="3 4">
    <name type="scientific">Deinococcus multiflagellatus</name>
    <dbReference type="NCBI Taxonomy" id="1656887"/>
    <lineage>
        <taxon>Bacteria</taxon>
        <taxon>Thermotogati</taxon>
        <taxon>Deinococcota</taxon>
        <taxon>Deinococci</taxon>
        <taxon>Deinococcales</taxon>
        <taxon>Deinococcaceae</taxon>
        <taxon>Deinococcus</taxon>
    </lineage>
</organism>
<comment type="caution">
    <text evidence="3">The sequence shown here is derived from an EMBL/GenBank/DDBJ whole genome shotgun (WGS) entry which is preliminary data.</text>
</comment>
<feature type="domain" description="DUF11" evidence="2">
    <location>
        <begin position="497"/>
        <end position="586"/>
    </location>
</feature>
<dbReference type="Proteomes" id="UP001596317">
    <property type="component" value="Unassembled WGS sequence"/>
</dbReference>
<feature type="region of interest" description="Disordered" evidence="1">
    <location>
        <begin position="297"/>
        <end position="316"/>
    </location>
</feature>
<evidence type="ECO:0000256" key="1">
    <source>
        <dbReference type="SAM" id="MobiDB-lite"/>
    </source>
</evidence>
<feature type="compositionally biased region" description="Polar residues" evidence="1">
    <location>
        <begin position="146"/>
        <end position="167"/>
    </location>
</feature>
<name>A0ABW1ZL45_9DEIO</name>
<dbReference type="PANTHER" id="PTHR34819:SF3">
    <property type="entry name" value="CELL SURFACE PROTEIN"/>
    <property type="match status" value="1"/>
</dbReference>
<dbReference type="RefSeq" id="WP_380056622.1">
    <property type="nucleotide sequence ID" value="NZ_JBHSWB010000001.1"/>
</dbReference>
<dbReference type="NCBIfam" id="TIGR01451">
    <property type="entry name" value="B_ant_repeat"/>
    <property type="match status" value="1"/>
</dbReference>
<feature type="compositionally biased region" description="Low complexity" evidence="1">
    <location>
        <begin position="297"/>
        <end position="309"/>
    </location>
</feature>
<dbReference type="Pfam" id="PF01345">
    <property type="entry name" value="DUF11"/>
    <property type="match status" value="1"/>
</dbReference>
<dbReference type="InterPro" id="IPR051172">
    <property type="entry name" value="Chlamydia_OmcB"/>
</dbReference>
<dbReference type="InterPro" id="IPR001434">
    <property type="entry name" value="OmcB-like_DUF11"/>
</dbReference>
<proteinExistence type="predicted"/>
<gene>
    <name evidence="3" type="ORF">ACFP90_13445</name>
</gene>
<keyword evidence="4" id="KW-1185">Reference proteome</keyword>
<evidence type="ECO:0000313" key="4">
    <source>
        <dbReference type="Proteomes" id="UP001596317"/>
    </source>
</evidence>
<evidence type="ECO:0000313" key="3">
    <source>
        <dbReference type="EMBL" id="MFC6661233.1"/>
    </source>
</evidence>
<feature type="region of interest" description="Disordered" evidence="1">
    <location>
        <begin position="1"/>
        <end position="39"/>
    </location>
</feature>
<feature type="compositionally biased region" description="Polar residues" evidence="1">
    <location>
        <begin position="1"/>
        <end position="17"/>
    </location>
</feature>
<feature type="region of interest" description="Disordered" evidence="1">
    <location>
        <begin position="327"/>
        <end position="368"/>
    </location>
</feature>
<dbReference type="InterPro" id="IPR047589">
    <property type="entry name" value="DUF11_rpt"/>
</dbReference>
<reference evidence="4" key="1">
    <citation type="journal article" date="2019" name="Int. J. Syst. Evol. Microbiol.">
        <title>The Global Catalogue of Microorganisms (GCM) 10K type strain sequencing project: providing services to taxonomists for standard genome sequencing and annotation.</title>
        <authorList>
            <consortium name="The Broad Institute Genomics Platform"/>
            <consortium name="The Broad Institute Genome Sequencing Center for Infectious Disease"/>
            <person name="Wu L."/>
            <person name="Ma J."/>
        </authorList>
    </citation>
    <scope>NUCLEOTIDE SEQUENCE [LARGE SCALE GENOMIC DNA]</scope>
    <source>
        <strain evidence="4">CCUG 63830</strain>
    </source>
</reference>
<protein>
    <recommendedName>
        <fullName evidence="2">DUF11 domain-containing protein</fullName>
    </recommendedName>
</protein>
<dbReference type="PANTHER" id="PTHR34819">
    <property type="entry name" value="LARGE CYSTEINE-RICH PERIPLASMIC PROTEIN OMCB"/>
    <property type="match status" value="1"/>
</dbReference>
<feature type="region of interest" description="Disordered" evidence="1">
    <location>
        <begin position="130"/>
        <end position="205"/>
    </location>
</feature>
<dbReference type="Gene3D" id="2.60.40.740">
    <property type="match status" value="1"/>
</dbReference>
<dbReference type="PROSITE" id="PS00018">
    <property type="entry name" value="EF_HAND_1"/>
    <property type="match status" value="1"/>
</dbReference>
<dbReference type="InterPro" id="IPR018247">
    <property type="entry name" value="EF_Hand_1_Ca_BS"/>
</dbReference>
<dbReference type="EMBL" id="JBHSWB010000001">
    <property type="protein sequence ID" value="MFC6661233.1"/>
    <property type="molecule type" value="Genomic_DNA"/>
</dbReference>
<sequence>MTTTVLPVPSFTITPNDGSADRTVPDYTRPGQSATARPGDTVSFAYTLTNTGNVPGEAYDLTNTPDPAGTVKTPDNIRFFPASADTNNDNTLSDAEIAAATAITSISGVAIDQSVKFFQVYTVPAAAANTDRYGADPTGNRRDNPAFNNDPSVPRDANNSNVTTVARNDSALIGPKNDPDGNGNPVTPPYASPEGITITPSASDTQTAQAIATTTTITFTNTVQNTGNRPDVLDITTSLAGFPAGATVTLLKPDGTPLPDTDGDGTPDVGTVAPGATADVLVRVTFPAGGAPTNPVNAPTVTVVTTSSNDPSKSDATRDIVNLPGLSFGNPTPTPGGNPGIPGTPEAGQPGNPGSPVIPPSTCTSATAPTRTSIGMEIANLGSATDTFDVSGTAPIKLVDGSTVTVNVAYFRDNNGNKVFDAGDTALTDTNNNGVADTGPLAPGAELKLVAVVDVPCAAAAQTITLTQRATSPTTGVSVPDTNDTIVVGKTPVGAPTKTVDKAEAKPGERLTYTIVGKNTSNANVTKAFIRDTLPANTRYVSFSATSTAAGTVLYSTNGTSWSAAPIAAPQNDGVTVYAGVDTNGNGTIDTGDILAPGQTITGTFIVEVK</sequence>